<feature type="coiled-coil region" evidence="1">
    <location>
        <begin position="1"/>
        <end position="35"/>
    </location>
</feature>
<keyword evidence="1" id="KW-0175">Coiled coil</keyword>
<comment type="caution">
    <text evidence="2">The sequence shown here is derived from an EMBL/GenBank/DDBJ whole genome shotgun (WGS) entry which is preliminary data.</text>
</comment>
<accession>A0A8S2WJT2</accession>
<protein>
    <submittedName>
        <fullName evidence="2">Uncharacterized protein</fullName>
    </submittedName>
</protein>
<feature type="non-terminal residue" evidence="2">
    <location>
        <position position="1"/>
    </location>
</feature>
<name>A0A8S2WJT2_9BILA</name>
<proteinExistence type="predicted"/>
<evidence type="ECO:0000313" key="2">
    <source>
        <dbReference type="EMBL" id="CAF4445911.1"/>
    </source>
</evidence>
<dbReference type="EMBL" id="CAJOBI010068270">
    <property type="protein sequence ID" value="CAF4445911.1"/>
    <property type="molecule type" value="Genomic_DNA"/>
</dbReference>
<reference evidence="2" key="1">
    <citation type="submission" date="2021-02" db="EMBL/GenBank/DDBJ databases">
        <authorList>
            <person name="Nowell W R."/>
        </authorList>
    </citation>
    <scope>NUCLEOTIDE SEQUENCE</scope>
</reference>
<feature type="non-terminal residue" evidence="2">
    <location>
        <position position="67"/>
    </location>
</feature>
<evidence type="ECO:0000313" key="3">
    <source>
        <dbReference type="Proteomes" id="UP000676336"/>
    </source>
</evidence>
<evidence type="ECO:0000256" key="1">
    <source>
        <dbReference type="SAM" id="Coils"/>
    </source>
</evidence>
<organism evidence="2 3">
    <name type="scientific">Rotaria magnacalcarata</name>
    <dbReference type="NCBI Taxonomy" id="392030"/>
    <lineage>
        <taxon>Eukaryota</taxon>
        <taxon>Metazoa</taxon>
        <taxon>Spiralia</taxon>
        <taxon>Gnathifera</taxon>
        <taxon>Rotifera</taxon>
        <taxon>Eurotatoria</taxon>
        <taxon>Bdelloidea</taxon>
        <taxon>Philodinida</taxon>
        <taxon>Philodinidae</taxon>
        <taxon>Rotaria</taxon>
    </lineage>
</organism>
<dbReference type="Proteomes" id="UP000676336">
    <property type="component" value="Unassembled WGS sequence"/>
</dbReference>
<dbReference type="AlphaFoldDB" id="A0A8S2WJT2"/>
<sequence length="67" mass="7595">CNNLADDNEKLLKQLRLQREELAAEKLTNAQLAEQLTYEASSSQVGRTLSRTESIISKSETRIEDLM</sequence>
<gene>
    <name evidence="2" type="ORF">SMN809_LOCUS32485</name>
</gene>